<feature type="domain" description="RING-type" evidence="11">
    <location>
        <begin position="36"/>
        <end position="75"/>
    </location>
</feature>
<dbReference type="RefSeq" id="XP_025424638.1">
    <property type="nucleotide sequence ID" value="XM_025568853.1"/>
</dbReference>
<dbReference type="GO" id="GO:0000209">
    <property type="term" value="P:protein polyubiquitination"/>
    <property type="evidence" value="ECO:0007669"/>
    <property type="project" value="TreeGrafter"/>
</dbReference>
<keyword evidence="6" id="KW-0862">Zinc</keyword>
<gene>
    <name evidence="12" type="primary">Topors</name>
    <name evidence="14 15" type="synonym">LOC112693671</name>
    <name evidence="12" type="ORF">g.169909</name>
</gene>
<comment type="catalytic activity">
    <reaction evidence="1">
        <text>S-ubiquitinyl-[E2 ubiquitin-conjugating enzyme]-L-cysteine + [acceptor protein]-L-lysine = [E2 ubiquitin-conjugating enzyme]-L-cysteine + N(6)-ubiquitinyl-[acceptor protein]-L-lysine.</text>
        <dbReference type="EC" id="2.3.2.27"/>
    </reaction>
</comment>
<keyword evidence="7" id="KW-0805">Transcription regulation</keyword>
<evidence type="ECO:0000256" key="7">
    <source>
        <dbReference type="ARBA" id="ARBA00023015"/>
    </source>
</evidence>
<feature type="region of interest" description="Disordered" evidence="10">
    <location>
        <begin position="384"/>
        <end position="412"/>
    </location>
</feature>
<proteinExistence type="predicted"/>
<dbReference type="PROSITE" id="PS00518">
    <property type="entry name" value="ZF_RING_1"/>
    <property type="match status" value="1"/>
</dbReference>
<dbReference type="PANTHER" id="PTHR46077">
    <property type="entry name" value="E3 UBIQUITIN-PROTEIN LIGASE TOPORS"/>
    <property type="match status" value="1"/>
</dbReference>
<feature type="region of interest" description="Disordered" evidence="10">
    <location>
        <begin position="450"/>
        <end position="545"/>
    </location>
</feature>
<sequence length="545" mass="62689">MDLNLKPELFGEIPSVVDVSSDDDIAVRPSTPETNCSICLEELNNKCYSDSCWHLFCFECLKRWSTIQPSCPLCKKEFKCIYHAFNDQGSHETFEIPRQIAEISSTATVFYSNADNNSVFRMNLFLDIVRRNERLLHQLSNSETNDPDFNIDFNMHSNTQLVRFHPRIDLPHGQTMRIRVYSENLWADPLPDLSGRYRDCSTNFYRENQAQIYRLHDFILRDLTAIRTVERTEGVIRHGLPVNDHNLTTLIMQSVSSYDIRDMYMISSLRPYIGNHSAHFVHELYNYAHSPYDLIGYDRNVRYSIRPIIPTATVYQGLNVSDVFEETPRIISPVPIPPNPRFSETIVLDTDDEEVETNSRLYGQEIIIVSSTNEDSDVEILSHSYLPPRTLDSSRDQPSTSTGIRDSLDRPNNRYNLRRRRLFSPIINESISGCPVHLSRMTYPAGLRRGRINLDSSSSSDDDDSFTPTSGSQTMHMKNTVVLDKNKRKVKKKKLRKRKRNVDNSLSELHFGSRSHSNSGSSSSFSDTDTRPNNNCLPLRTNILL</sequence>
<evidence type="ECO:0000313" key="12">
    <source>
        <dbReference type="EMBL" id="MBY81939.1"/>
    </source>
</evidence>
<dbReference type="PANTHER" id="PTHR46077:SF1">
    <property type="entry name" value="TOP1 BINDING ARGININE_SERINE RICH PROTEIN, E3 UBIQUITIN LIGASE"/>
    <property type="match status" value="1"/>
</dbReference>
<name>A0A2S2QW00_9HEMI</name>
<dbReference type="OrthoDB" id="365379at2759"/>
<keyword evidence="13" id="KW-1185">Reference proteome</keyword>
<evidence type="ECO:0000259" key="11">
    <source>
        <dbReference type="PROSITE" id="PS50089"/>
    </source>
</evidence>
<dbReference type="InterPro" id="IPR013083">
    <property type="entry name" value="Znf_RING/FYVE/PHD"/>
</dbReference>
<keyword evidence="4" id="KW-0479">Metal-binding</keyword>
<dbReference type="Gene3D" id="3.30.40.10">
    <property type="entry name" value="Zinc/RING finger domain, C3HC4 (zinc finger)"/>
    <property type="match status" value="1"/>
</dbReference>
<evidence type="ECO:0000256" key="9">
    <source>
        <dbReference type="PROSITE-ProRule" id="PRU00175"/>
    </source>
</evidence>
<evidence type="ECO:0000256" key="1">
    <source>
        <dbReference type="ARBA" id="ARBA00000900"/>
    </source>
</evidence>
<organism evidence="12">
    <name type="scientific">Sipha flava</name>
    <name type="common">yellow sugarcane aphid</name>
    <dbReference type="NCBI Taxonomy" id="143950"/>
    <lineage>
        <taxon>Eukaryota</taxon>
        <taxon>Metazoa</taxon>
        <taxon>Ecdysozoa</taxon>
        <taxon>Arthropoda</taxon>
        <taxon>Hexapoda</taxon>
        <taxon>Insecta</taxon>
        <taxon>Pterygota</taxon>
        <taxon>Neoptera</taxon>
        <taxon>Paraneoptera</taxon>
        <taxon>Hemiptera</taxon>
        <taxon>Sternorrhyncha</taxon>
        <taxon>Aphidomorpha</taxon>
        <taxon>Aphidoidea</taxon>
        <taxon>Aphididae</taxon>
        <taxon>Sipha</taxon>
    </lineage>
</organism>
<keyword evidence="8" id="KW-0804">Transcription</keyword>
<dbReference type="InterPro" id="IPR017907">
    <property type="entry name" value="Znf_RING_CS"/>
</dbReference>
<dbReference type="EMBL" id="GGMS01012736">
    <property type="protein sequence ID" value="MBY81939.1"/>
    <property type="molecule type" value="Transcribed_RNA"/>
</dbReference>
<dbReference type="GO" id="GO:0061630">
    <property type="term" value="F:ubiquitin protein ligase activity"/>
    <property type="evidence" value="ECO:0007669"/>
    <property type="project" value="UniProtKB-EC"/>
</dbReference>
<feature type="compositionally biased region" description="Low complexity" evidence="10">
    <location>
        <begin position="510"/>
        <end position="527"/>
    </location>
</feature>
<dbReference type="EC" id="2.3.2.27" evidence="2"/>
<dbReference type="InterPro" id="IPR058746">
    <property type="entry name" value="Znf_RING-type_Topors"/>
</dbReference>
<evidence type="ECO:0000256" key="4">
    <source>
        <dbReference type="ARBA" id="ARBA00022723"/>
    </source>
</evidence>
<evidence type="ECO:0000256" key="10">
    <source>
        <dbReference type="SAM" id="MobiDB-lite"/>
    </source>
</evidence>
<dbReference type="PROSITE" id="PS50089">
    <property type="entry name" value="ZF_RING_2"/>
    <property type="match status" value="1"/>
</dbReference>
<dbReference type="CDD" id="cd16574">
    <property type="entry name" value="RING-HC_Topors"/>
    <property type="match status" value="1"/>
</dbReference>
<evidence type="ECO:0000256" key="5">
    <source>
        <dbReference type="ARBA" id="ARBA00022771"/>
    </source>
</evidence>
<reference evidence="14 15" key="2">
    <citation type="submission" date="2025-04" db="UniProtKB">
        <authorList>
            <consortium name="RefSeq"/>
        </authorList>
    </citation>
    <scope>IDENTIFICATION</scope>
    <source>
        <tissue evidence="14 15">Whole body</tissue>
    </source>
</reference>
<dbReference type="InterPro" id="IPR001841">
    <property type="entry name" value="Znf_RING"/>
</dbReference>
<dbReference type="SMART" id="SM00184">
    <property type="entry name" value="RING"/>
    <property type="match status" value="1"/>
</dbReference>
<feature type="compositionally biased region" description="Basic residues" evidence="10">
    <location>
        <begin position="486"/>
        <end position="500"/>
    </location>
</feature>
<evidence type="ECO:0000256" key="8">
    <source>
        <dbReference type="ARBA" id="ARBA00023163"/>
    </source>
</evidence>
<dbReference type="Proteomes" id="UP000694846">
    <property type="component" value="Unplaced"/>
</dbReference>
<evidence type="ECO:0000313" key="14">
    <source>
        <dbReference type="RefSeq" id="XP_025424637.1"/>
    </source>
</evidence>
<dbReference type="Pfam" id="PF13639">
    <property type="entry name" value="zf-RING_2"/>
    <property type="match status" value="1"/>
</dbReference>
<keyword evidence="5 9" id="KW-0863">Zinc-finger</keyword>
<evidence type="ECO:0000313" key="13">
    <source>
        <dbReference type="Proteomes" id="UP000694846"/>
    </source>
</evidence>
<dbReference type="GO" id="GO:0006513">
    <property type="term" value="P:protein monoubiquitination"/>
    <property type="evidence" value="ECO:0007669"/>
    <property type="project" value="TreeGrafter"/>
</dbReference>
<reference evidence="12" key="1">
    <citation type="submission" date="2018-04" db="EMBL/GenBank/DDBJ databases">
        <title>Transcriptome assembly of Sipha flava.</title>
        <authorList>
            <person name="Scully E.D."/>
            <person name="Geib S.M."/>
            <person name="Palmer N.A."/>
            <person name="Koch K."/>
            <person name="Bradshaw J."/>
            <person name="Heng-Moss T."/>
            <person name="Sarath G."/>
        </authorList>
    </citation>
    <scope>NUCLEOTIDE SEQUENCE</scope>
</reference>
<dbReference type="GO" id="GO:0008270">
    <property type="term" value="F:zinc ion binding"/>
    <property type="evidence" value="ECO:0007669"/>
    <property type="project" value="UniProtKB-KW"/>
</dbReference>
<evidence type="ECO:0000313" key="15">
    <source>
        <dbReference type="RefSeq" id="XP_025424638.1"/>
    </source>
</evidence>
<dbReference type="SUPFAM" id="SSF57850">
    <property type="entry name" value="RING/U-box"/>
    <property type="match status" value="1"/>
</dbReference>
<dbReference type="AlphaFoldDB" id="A0A2S2QW00"/>
<evidence type="ECO:0000256" key="2">
    <source>
        <dbReference type="ARBA" id="ARBA00012483"/>
    </source>
</evidence>
<evidence type="ECO:0000256" key="3">
    <source>
        <dbReference type="ARBA" id="ARBA00022679"/>
    </source>
</evidence>
<accession>A0A2S2QW00</accession>
<dbReference type="RefSeq" id="XP_025424637.1">
    <property type="nucleotide sequence ID" value="XM_025568852.1"/>
</dbReference>
<keyword evidence="3" id="KW-0808">Transferase</keyword>
<feature type="compositionally biased region" description="Polar residues" evidence="10">
    <location>
        <begin position="466"/>
        <end position="477"/>
    </location>
</feature>
<protein>
    <recommendedName>
        <fullName evidence="2">RING-type E3 ubiquitin transferase</fullName>
        <ecNumber evidence="2">2.3.2.27</ecNumber>
    </recommendedName>
</protein>
<evidence type="ECO:0000256" key="6">
    <source>
        <dbReference type="ARBA" id="ARBA00022833"/>
    </source>
</evidence>